<name>A0A239AQ17_9FLAO</name>
<dbReference type="GO" id="GO:0004519">
    <property type="term" value="F:endonuclease activity"/>
    <property type="evidence" value="ECO:0007669"/>
    <property type="project" value="UniProtKB-KW"/>
</dbReference>
<dbReference type="GO" id="GO:0008270">
    <property type="term" value="F:zinc ion binding"/>
    <property type="evidence" value="ECO:0007669"/>
    <property type="project" value="InterPro"/>
</dbReference>
<sequence>MQQFATICNNTHILKKRSKAFLEVGFYLSKFGVINENDKYPSPPIRLKVHKWNDAYRVFYEKIHGDRTVLAFERSLKNTRDAFDSHFPNSKRIGWLSDNKSPHPLGKDMQAVFDSFINKSEEEVWIAIQKYADLKVKEYKQTYDDLISIQESEAEYIIGTTEGGKKVTTSYSYERKPSLRSDAVKIHGLECVVCGFNFEAFYGDWGKGFIEVHHIQPLSENKGQEIETNPKTDLTVLCANCHRMVHRKKKITLSIEELKKKIRKK</sequence>
<evidence type="ECO:0000313" key="2">
    <source>
        <dbReference type="EMBL" id="SNR97441.1"/>
    </source>
</evidence>
<reference evidence="2 3" key="1">
    <citation type="submission" date="2017-06" db="EMBL/GenBank/DDBJ databases">
        <authorList>
            <person name="Kim H.J."/>
            <person name="Triplett B.A."/>
        </authorList>
    </citation>
    <scope>NUCLEOTIDE SEQUENCE [LARGE SCALE GENOMIC DNA]</scope>
    <source>
        <strain evidence="2 3">DSM 25597</strain>
    </source>
</reference>
<keyword evidence="2" id="KW-0540">Nuclease</keyword>
<accession>A0A239AQ17</accession>
<keyword evidence="3" id="KW-1185">Reference proteome</keyword>
<keyword evidence="2" id="KW-0255">Endonuclease</keyword>
<evidence type="ECO:0000313" key="3">
    <source>
        <dbReference type="Proteomes" id="UP000198379"/>
    </source>
</evidence>
<dbReference type="EMBL" id="FZNY01000005">
    <property type="protein sequence ID" value="SNR97441.1"/>
    <property type="molecule type" value="Genomic_DNA"/>
</dbReference>
<dbReference type="RefSeq" id="WP_089372306.1">
    <property type="nucleotide sequence ID" value="NZ_FZNY01000005.1"/>
</dbReference>
<dbReference type="InterPro" id="IPR003615">
    <property type="entry name" value="HNH_nuc"/>
</dbReference>
<evidence type="ECO:0000259" key="1">
    <source>
        <dbReference type="Pfam" id="PF01844"/>
    </source>
</evidence>
<gene>
    <name evidence="2" type="ORF">SAMN06265376_10547</name>
</gene>
<organism evidence="2 3">
    <name type="scientific">Dokdonia pacifica</name>
    <dbReference type="NCBI Taxonomy" id="1627892"/>
    <lineage>
        <taxon>Bacteria</taxon>
        <taxon>Pseudomonadati</taxon>
        <taxon>Bacteroidota</taxon>
        <taxon>Flavobacteriia</taxon>
        <taxon>Flavobacteriales</taxon>
        <taxon>Flavobacteriaceae</taxon>
        <taxon>Dokdonia</taxon>
    </lineage>
</organism>
<keyword evidence="2" id="KW-0378">Hydrolase</keyword>
<dbReference type="GO" id="GO:0003676">
    <property type="term" value="F:nucleic acid binding"/>
    <property type="evidence" value="ECO:0007669"/>
    <property type="project" value="InterPro"/>
</dbReference>
<dbReference type="Pfam" id="PF01844">
    <property type="entry name" value="HNH"/>
    <property type="match status" value="1"/>
</dbReference>
<protein>
    <submittedName>
        <fullName evidence="2">HNH endonuclease</fullName>
    </submittedName>
</protein>
<dbReference type="Proteomes" id="UP000198379">
    <property type="component" value="Unassembled WGS sequence"/>
</dbReference>
<feature type="domain" description="HNH" evidence="1">
    <location>
        <begin position="191"/>
        <end position="247"/>
    </location>
</feature>
<dbReference type="Gene3D" id="1.10.30.50">
    <property type="match status" value="1"/>
</dbReference>
<dbReference type="OrthoDB" id="9779761at2"/>
<dbReference type="AlphaFoldDB" id="A0A239AQ17"/>
<proteinExistence type="predicted"/>
<dbReference type="CDD" id="cd00085">
    <property type="entry name" value="HNHc"/>
    <property type="match status" value="1"/>
</dbReference>
<dbReference type="InterPro" id="IPR002711">
    <property type="entry name" value="HNH"/>
</dbReference>